<dbReference type="EMBL" id="CATOUU010000967">
    <property type="protein sequence ID" value="CAI9963224.1"/>
    <property type="molecule type" value="Genomic_DNA"/>
</dbReference>
<feature type="transmembrane region" description="Helical" evidence="6">
    <location>
        <begin position="219"/>
        <end position="241"/>
    </location>
</feature>
<reference evidence="9" key="1">
    <citation type="submission" date="2023-06" db="EMBL/GenBank/DDBJ databases">
        <authorList>
            <person name="Kurt Z."/>
        </authorList>
    </citation>
    <scope>NUCLEOTIDE SEQUENCE</scope>
</reference>
<evidence type="ECO:0000313" key="12">
    <source>
        <dbReference type="EMBL" id="CAL6036292.1"/>
    </source>
</evidence>
<evidence type="ECO:0000259" key="7">
    <source>
        <dbReference type="PROSITE" id="PS51380"/>
    </source>
</evidence>
<dbReference type="PANTHER" id="PTHR10783">
    <property type="entry name" value="XENOTROPIC AND POLYTROPIC RETROVIRUS RECEPTOR 1-RELATED"/>
    <property type="match status" value="1"/>
</dbReference>
<keyword evidence="3 6" id="KW-0812">Transmembrane</keyword>
<feature type="domain" description="SPX" evidence="8">
    <location>
        <begin position="1"/>
        <end position="158"/>
    </location>
</feature>
<keyword evidence="4 6" id="KW-1133">Transmembrane helix</keyword>
<evidence type="ECO:0000256" key="4">
    <source>
        <dbReference type="ARBA" id="ARBA00022989"/>
    </source>
</evidence>
<dbReference type="GO" id="GO:0006817">
    <property type="term" value="P:phosphate ion transport"/>
    <property type="evidence" value="ECO:0007669"/>
    <property type="project" value="TreeGrafter"/>
</dbReference>
<dbReference type="GO" id="GO:0000822">
    <property type="term" value="F:inositol hexakisphosphate binding"/>
    <property type="evidence" value="ECO:0007669"/>
    <property type="project" value="TreeGrafter"/>
</dbReference>
<dbReference type="PROSITE" id="PS51382">
    <property type="entry name" value="SPX"/>
    <property type="match status" value="1"/>
</dbReference>
<dbReference type="AlphaFoldDB" id="A0AA86QA45"/>
<evidence type="ECO:0000256" key="1">
    <source>
        <dbReference type="ARBA" id="ARBA00004141"/>
    </source>
</evidence>
<feature type="transmembrane region" description="Helical" evidence="6">
    <location>
        <begin position="253"/>
        <end position="273"/>
    </location>
</feature>
<evidence type="ECO:0000313" key="13">
    <source>
        <dbReference type="Proteomes" id="UP001642409"/>
    </source>
</evidence>
<dbReference type="PANTHER" id="PTHR10783:SF103">
    <property type="entry name" value="SOLUTE CARRIER FAMILY 53 MEMBER 1"/>
    <property type="match status" value="1"/>
</dbReference>
<reference evidence="11 13" key="2">
    <citation type="submission" date="2024-07" db="EMBL/GenBank/DDBJ databases">
        <authorList>
            <person name="Akdeniz Z."/>
        </authorList>
    </citation>
    <scope>NUCLEOTIDE SEQUENCE [LARGE SCALE GENOMIC DNA]</scope>
</reference>
<dbReference type="EMBL" id="CATOUU010000845">
    <property type="protein sequence ID" value="CAI9954188.1"/>
    <property type="molecule type" value="Genomic_DNA"/>
</dbReference>
<sequence>MLSYDINSEWRPYCIKIERCIDQCKQLDDLDEILLEQLKKDKNILNNSNNSILKKIQDKSTGFIQEMQKDVYMVENFFLTQLKKIQKERDEVIELAKRAINIKLPKSKCFAIKQKMQECMRKAVMLQNYTAYNHEQLTKIAKLHNSTSNYVLNATQWVEDMMLKTDFDDGTQYSEIFDSISSSYAELMNIGQKKAFQLLKNQETAKTDDKNRVANISSMLAVASAIFLANFINLIAYWFDYFPKAKLTKIQEMAVRVHFIIATIMVGFGYVMYFFNKFQLNYIFVLQIPGSVIQYGHRNVIKIGAIQMLVVTASSTLCLINQLNKTSKTGLPATIPIVFGQFALKVSQIMKPTYWMLFPTLTLPLFTIVNMVRFRGKRSVFTYAMITLFRMFTPWRQRVEFPHFYFCNLLNSAKDSFKEIIAIIGCNRVPDYILILFVNIFNLTRGVQSFLRWRDSKQFYNQGWNMIKYLISIVSSMLSLEKVKNSKGSSDETLYWVFTGVKAVECVYKLYWDIFEDWGLLYGGSSGKKFRTDKSKWQYGWYVRRPCNMPLLAVVAAHLVDYTARVIWIVPYFEDVKKQTDSYWYKCLVTEIEIFRRLVWMLIRMDNQQSTNAEGYATVDKIPDTVQEYEREEAQKKVKSNEETNILNSMSELQNIFNDTHGKEKVDQLCNAYKKLQETLPSKITNFSEVMITARGLVKDRKQSVDFSASTLNAVKELDLDDYTSKKTQNLLSQEKINQIAAFQKSAKMQFKDGKIQLKSINKEQKPQGNILLKSSNIPNLRLKTNSTKLQSNRFDQSLLDPLLNPKPQQQYIKAYVLDGLDDVEIGATLK</sequence>
<name>A0AA86QA45_9EUKA</name>
<evidence type="ECO:0000256" key="2">
    <source>
        <dbReference type="ARBA" id="ARBA00009665"/>
    </source>
</evidence>
<dbReference type="PROSITE" id="PS51380">
    <property type="entry name" value="EXS"/>
    <property type="match status" value="1"/>
</dbReference>
<evidence type="ECO:0000256" key="3">
    <source>
        <dbReference type="ARBA" id="ARBA00022692"/>
    </source>
</evidence>
<keyword evidence="13" id="KW-1185">Reference proteome</keyword>
<accession>A0AA86QA45</accession>
<comment type="subcellular location">
    <subcellularLocation>
        <location evidence="1">Membrane</location>
        <topology evidence="1">Multi-pass membrane protein</topology>
    </subcellularLocation>
</comment>
<dbReference type="GO" id="GO:0016036">
    <property type="term" value="P:cellular response to phosphate starvation"/>
    <property type="evidence" value="ECO:0007669"/>
    <property type="project" value="TreeGrafter"/>
</dbReference>
<comment type="similarity">
    <text evidence="2">Belongs to the SYG1 (TC 2.A.94) family.</text>
</comment>
<dbReference type="InterPro" id="IPR004342">
    <property type="entry name" value="EXS_C"/>
</dbReference>
<organism evidence="9">
    <name type="scientific">Hexamita inflata</name>
    <dbReference type="NCBI Taxonomy" id="28002"/>
    <lineage>
        <taxon>Eukaryota</taxon>
        <taxon>Metamonada</taxon>
        <taxon>Diplomonadida</taxon>
        <taxon>Hexamitidae</taxon>
        <taxon>Hexamitinae</taxon>
        <taxon>Hexamita</taxon>
    </lineage>
</organism>
<dbReference type="EMBL" id="CAXDID020000133">
    <property type="protein sequence ID" value="CAL6036292.1"/>
    <property type="molecule type" value="Genomic_DNA"/>
</dbReference>
<dbReference type="Pfam" id="PF03124">
    <property type="entry name" value="EXS"/>
    <property type="match status" value="1"/>
</dbReference>
<keyword evidence="5 6" id="KW-0472">Membrane</keyword>
<dbReference type="GO" id="GO:0005794">
    <property type="term" value="C:Golgi apparatus"/>
    <property type="evidence" value="ECO:0007669"/>
    <property type="project" value="TreeGrafter"/>
</dbReference>
<evidence type="ECO:0000313" key="11">
    <source>
        <dbReference type="EMBL" id="CAL6008193.1"/>
    </source>
</evidence>
<evidence type="ECO:0000256" key="6">
    <source>
        <dbReference type="SAM" id="Phobius"/>
    </source>
</evidence>
<dbReference type="InterPro" id="IPR004331">
    <property type="entry name" value="SPX_dom"/>
</dbReference>
<dbReference type="GO" id="GO:0005886">
    <property type="term" value="C:plasma membrane"/>
    <property type="evidence" value="ECO:0007669"/>
    <property type="project" value="TreeGrafter"/>
</dbReference>
<feature type="domain" description="EXS" evidence="7">
    <location>
        <begin position="425"/>
        <end position="636"/>
    </location>
</feature>
<evidence type="ECO:0000259" key="8">
    <source>
        <dbReference type="PROSITE" id="PS51382"/>
    </source>
</evidence>
<evidence type="ECO:0000256" key="5">
    <source>
        <dbReference type="ARBA" id="ARBA00023136"/>
    </source>
</evidence>
<proteinExistence type="inferred from homology"/>
<dbReference type="Proteomes" id="UP001642409">
    <property type="component" value="Unassembled WGS sequence"/>
</dbReference>
<gene>
    <name evidence="11" type="ORF">HINF_LOCUS20998</name>
    <name evidence="12" type="ORF">HINF_LOCUS36342</name>
    <name evidence="9" type="ORF">HINF_LOCUS41833</name>
    <name evidence="10" type="ORF">HINF_LOCUS50869</name>
</gene>
<evidence type="ECO:0000313" key="9">
    <source>
        <dbReference type="EMBL" id="CAI9954188.1"/>
    </source>
</evidence>
<evidence type="ECO:0000313" key="10">
    <source>
        <dbReference type="EMBL" id="CAI9963224.1"/>
    </source>
</evidence>
<dbReference type="EMBL" id="CAXDID020000057">
    <property type="protein sequence ID" value="CAL6008193.1"/>
    <property type="molecule type" value="Genomic_DNA"/>
</dbReference>
<feature type="transmembrane region" description="Helical" evidence="6">
    <location>
        <begin position="354"/>
        <end position="372"/>
    </location>
</feature>
<protein>
    <submittedName>
        <fullName evidence="9">EXS family protein</fullName>
    </submittedName>
    <submittedName>
        <fullName evidence="11">EXS_family protein</fullName>
    </submittedName>
</protein>
<comment type="caution">
    <text evidence="9">The sequence shown here is derived from an EMBL/GenBank/DDBJ whole genome shotgun (WGS) entry which is preliminary data.</text>
</comment>